<evidence type="ECO:0000256" key="1">
    <source>
        <dbReference type="SAM" id="SignalP"/>
    </source>
</evidence>
<sequence length="227" mass="25566">MKHTRLIILFIFAATFSCFSQSTSRVTSGIDLGTGYKDNAWVPSVMFHQELSLNNFPWFRIGWGVRTWGHYANKTNLVPQSSRFSDDTLKFGRITSNGISFLAGASIRLWKFDIGANTDLFGLAFGARRSGLYTKSSLFEGEGAKYYNQYVFSTPSLENALPLLLDKQNGQSELFVRFWFTERIGLKAGYVHGRITYTSSVKLDNGQKRFSATYGVPYAALSFPISY</sequence>
<dbReference type="Proteomes" id="UP000323994">
    <property type="component" value="Unassembled WGS sequence"/>
</dbReference>
<keyword evidence="3" id="KW-1185">Reference proteome</keyword>
<name>A0A5M8QS28_9BACT</name>
<accession>A0A5M8QS28</accession>
<dbReference type="PROSITE" id="PS51257">
    <property type="entry name" value="PROKAR_LIPOPROTEIN"/>
    <property type="match status" value="1"/>
</dbReference>
<dbReference type="EMBL" id="VBSN01000038">
    <property type="protein sequence ID" value="KAA6439015.1"/>
    <property type="molecule type" value="Genomic_DNA"/>
</dbReference>
<evidence type="ECO:0000313" key="3">
    <source>
        <dbReference type="Proteomes" id="UP000323994"/>
    </source>
</evidence>
<dbReference type="AlphaFoldDB" id="A0A5M8QS28"/>
<reference evidence="2 3" key="1">
    <citation type="submission" date="2019-05" db="EMBL/GenBank/DDBJ databases">
        <authorList>
            <person name="Qu J.-H."/>
        </authorList>
    </citation>
    <scope>NUCLEOTIDE SEQUENCE [LARGE SCALE GENOMIC DNA]</scope>
    <source>
        <strain evidence="2 3">NS28</strain>
    </source>
</reference>
<organism evidence="2 3">
    <name type="scientific">Dyadobacter flavalbus</name>
    <dbReference type="NCBI Taxonomy" id="2579942"/>
    <lineage>
        <taxon>Bacteria</taxon>
        <taxon>Pseudomonadati</taxon>
        <taxon>Bacteroidota</taxon>
        <taxon>Cytophagia</taxon>
        <taxon>Cytophagales</taxon>
        <taxon>Spirosomataceae</taxon>
        <taxon>Dyadobacter</taxon>
    </lineage>
</organism>
<keyword evidence="1" id="KW-0732">Signal</keyword>
<gene>
    <name evidence="2" type="ORF">FEM33_12050</name>
</gene>
<protein>
    <recommendedName>
        <fullName evidence="4">DUF3575 domain-containing protein</fullName>
    </recommendedName>
</protein>
<comment type="caution">
    <text evidence="2">The sequence shown here is derived from an EMBL/GenBank/DDBJ whole genome shotgun (WGS) entry which is preliminary data.</text>
</comment>
<dbReference type="RefSeq" id="WP_139012273.1">
    <property type="nucleotide sequence ID" value="NZ_VBSN01000038.1"/>
</dbReference>
<proteinExistence type="predicted"/>
<evidence type="ECO:0000313" key="2">
    <source>
        <dbReference type="EMBL" id="KAA6439015.1"/>
    </source>
</evidence>
<evidence type="ECO:0008006" key="4">
    <source>
        <dbReference type="Google" id="ProtNLM"/>
    </source>
</evidence>
<dbReference type="OrthoDB" id="947982at2"/>
<feature type="chain" id="PRO_5024271972" description="DUF3575 domain-containing protein" evidence="1">
    <location>
        <begin position="21"/>
        <end position="227"/>
    </location>
</feature>
<feature type="signal peptide" evidence="1">
    <location>
        <begin position="1"/>
        <end position="20"/>
    </location>
</feature>